<reference evidence="1 2" key="1">
    <citation type="submission" date="2015-04" db="EMBL/GenBank/DDBJ databases">
        <title>Genome sequence of aromatic hydrocarbons-degrading Sphingobium chungbukense DJ77.</title>
        <authorList>
            <person name="Kim Y.-C."/>
            <person name="Chae J.-C."/>
        </authorList>
    </citation>
    <scope>NUCLEOTIDE SEQUENCE [LARGE SCALE GENOMIC DNA]</scope>
    <source>
        <strain evidence="1 2">DJ77</strain>
    </source>
</reference>
<gene>
    <name evidence="1" type="ORF">YP76_04445</name>
</gene>
<evidence type="ECO:0000313" key="2">
    <source>
        <dbReference type="Proteomes" id="UP000033874"/>
    </source>
</evidence>
<keyword evidence="2" id="KW-1185">Reference proteome</keyword>
<proteinExistence type="predicted"/>
<comment type="caution">
    <text evidence="1">The sequence shown here is derived from an EMBL/GenBank/DDBJ whole genome shotgun (WGS) entry which is preliminary data.</text>
</comment>
<dbReference type="RefSeq" id="WP_046762337.1">
    <property type="nucleotide sequence ID" value="NZ_LBIC01000001.1"/>
</dbReference>
<evidence type="ECO:0000313" key="1">
    <source>
        <dbReference type="EMBL" id="KKW93902.1"/>
    </source>
</evidence>
<sequence length="138" mass="15409">MDKRDALAKLLLLMDTFAGEELGHVYGNGQEIESTDVVTELCAAFDMEPASGWWRTIADQIFADQARLDFLDRCNERLNAQCGTTYSWSLIMNHNVNRLMLGHMAVDLHDSAPPSQALPSCRAAIDAAMQRIREAQQP</sequence>
<organism evidence="1 2">
    <name type="scientific">Sphingobium chungbukense</name>
    <dbReference type="NCBI Taxonomy" id="56193"/>
    <lineage>
        <taxon>Bacteria</taxon>
        <taxon>Pseudomonadati</taxon>
        <taxon>Pseudomonadota</taxon>
        <taxon>Alphaproteobacteria</taxon>
        <taxon>Sphingomonadales</taxon>
        <taxon>Sphingomonadaceae</taxon>
        <taxon>Sphingobium</taxon>
    </lineage>
</organism>
<name>A0A0M3AUN0_9SPHN</name>
<dbReference type="AlphaFoldDB" id="A0A0M3AUN0"/>
<dbReference type="EMBL" id="LBIC01000001">
    <property type="protein sequence ID" value="KKW93902.1"/>
    <property type="molecule type" value="Genomic_DNA"/>
</dbReference>
<protein>
    <submittedName>
        <fullName evidence="1">Uncharacterized protein</fullName>
    </submittedName>
</protein>
<dbReference type="PATRIC" id="fig|56193.3.peg.914"/>
<dbReference type="STRING" id="56193.YP76_04445"/>
<dbReference type="Proteomes" id="UP000033874">
    <property type="component" value="Unassembled WGS sequence"/>
</dbReference>
<accession>A0A0M3AUN0</accession>